<dbReference type="PANTHER" id="PTHR30081:SF1">
    <property type="entry name" value="PROTEIN TRANSLOCASE SUBUNIT SECD"/>
    <property type="match status" value="1"/>
</dbReference>
<dbReference type="Gene3D" id="3.30.70.3220">
    <property type="match status" value="1"/>
</dbReference>
<keyword evidence="3" id="KW-0812">Transmembrane</keyword>
<evidence type="ECO:0000256" key="6">
    <source>
        <dbReference type="ARBA" id="ARBA00023010"/>
    </source>
</evidence>
<evidence type="ECO:0000256" key="1">
    <source>
        <dbReference type="ARBA" id="ARBA00022448"/>
    </source>
</evidence>
<proteinExistence type="predicted"/>
<dbReference type="EMBL" id="UINC01201382">
    <property type="protein sequence ID" value="SVE20702.1"/>
    <property type="molecule type" value="Genomic_DNA"/>
</dbReference>
<gene>
    <name evidence="9" type="ORF">METZ01_LOCUS473556</name>
</gene>
<reference evidence="9" key="1">
    <citation type="submission" date="2018-05" db="EMBL/GenBank/DDBJ databases">
        <authorList>
            <person name="Lanie J.A."/>
            <person name="Ng W.-L."/>
            <person name="Kazmierczak K.M."/>
            <person name="Andrzejewski T.M."/>
            <person name="Davidsen T.M."/>
            <person name="Wayne K.J."/>
            <person name="Tettelin H."/>
            <person name="Glass J.I."/>
            <person name="Rusch D."/>
            <person name="Podicherti R."/>
            <person name="Tsui H.-C.T."/>
            <person name="Winkler M.E."/>
        </authorList>
    </citation>
    <scope>NUCLEOTIDE SEQUENCE</scope>
</reference>
<protein>
    <recommendedName>
        <fullName evidence="8">Protein translocase subunit SecDF P1 domain-containing protein</fullName>
    </recommendedName>
</protein>
<evidence type="ECO:0000259" key="8">
    <source>
        <dbReference type="Pfam" id="PF21760"/>
    </source>
</evidence>
<dbReference type="InterPro" id="IPR048631">
    <property type="entry name" value="SecD_1st"/>
</dbReference>
<dbReference type="GO" id="GO:0015031">
    <property type="term" value="P:protein transport"/>
    <property type="evidence" value="ECO:0007669"/>
    <property type="project" value="UniProtKB-KW"/>
</dbReference>
<keyword evidence="4" id="KW-0653">Protein transport</keyword>
<evidence type="ECO:0000256" key="7">
    <source>
        <dbReference type="ARBA" id="ARBA00023136"/>
    </source>
</evidence>
<dbReference type="PANTHER" id="PTHR30081">
    <property type="entry name" value="PROTEIN-EXPORT MEMBRANE PROTEIN SEC"/>
    <property type="match status" value="1"/>
</dbReference>
<sequence length="206" mass="22687">MLYFAPWKITLVIILCLAGVAFTVPNFFSEKTAAVLPDWLPHKQVNLGLDLQGGSHLLLEVEAGVVVKERLNALVDSVRDTLKIKRDGRRVGYRSLGVVGDAVNVTIRNSDQLALAVDEIEKLAVPVQGNVVSGIAGGRDIVVEVIEGNKVKVALTEEAIRERRRSAIEQSIEIVRRRIDELGTREPTIQRQGEDRILVQVPGLQD</sequence>
<dbReference type="GO" id="GO:0005886">
    <property type="term" value="C:plasma membrane"/>
    <property type="evidence" value="ECO:0007669"/>
    <property type="project" value="TreeGrafter"/>
</dbReference>
<feature type="non-terminal residue" evidence="9">
    <location>
        <position position="206"/>
    </location>
</feature>
<keyword evidence="1" id="KW-0813">Transport</keyword>
<dbReference type="Pfam" id="PF07549">
    <property type="entry name" value="Sec_GG"/>
    <property type="match status" value="1"/>
</dbReference>
<keyword evidence="6" id="KW-0811">Translocation</keyword>
<organism evidence="9">
    <name type="scientific">marine metagenome</name>
    <dbReference type="NCBI Taxonomy" id="408172"/>
    <lineage>
        <taxon>unclassified sequences</taxon>
        <taxon>metagenomes</taxon>
        <taxon>ecological metagenomes</taxon>
    </lineage>
</organism>
<accession>A0A383BLC2</accession>
<dbReference type="InterPro" id="IPR022646">
    <property type="entry name" value="SecD/SecF_CS"/>
</dbReference>
<dbReference type="Pfam" id="PF21760">
    <property type="entry name" value="SecD_1st"/>
    <property type="match status" value="1"/>
</dbReference>
<evidence type="ECO:0000256" key="4">
    <source>
        <dbReference type="ARBA" id="ARBA00022927"/>
    </source>
</evidence>
<evidence type="ECO:0000313" key="9">
    <source>
        <dbReference type="EMBL" id="SVE20702.1"/>
    </source>
</evidence>
<evidence type="ECO:0000256" key="5">
    <source>
        <dbReference type="ARBA" id="ARBA00022989"/>
    </source>
</evidence>
<dbReference type="AlphaFoldDB" id="A0A383BLC2"/>
<evidence type="ECO:0000256" key="2">
    <source>
        <dbReference type="ARBA" id="ARBA00022475"/>
    </source>
</evidence>
<keyword evidence="5" id="KW-1133">Transmembrane helix</keyword>
<keyword evidence="2" id="KW-1003">Cell membrane</keyword>
<name>A0A383BLC2_9ZZZZ</name>
<evidence type="ECO:0000256" key="3">
    <source>
        <dbReference type="ARBA" id="ARBA00022692"/>
    </source>
</evidence>
<dbReference type="InterPro" id="IPR022813">
    <property type="entry name" value="SecD/SecF_arch_bac"/>
</dbReference>
<keyword evidence="7" id="KW-0472">Membrane</keyword>
<feature type="domain" description="Protein translocase subunit SecDF P1" evidence="8">
    <location>
        <begin position="168"/>
        <end position="206"/>
    </location>
</feature>